<keyword evidence="1" id="KW-1133">Transmembrane helix</keyword>
<name>A0A6L5GDR6_9ACTN</name>
<reference evidence="4 5" key="1">
    <citation type="submission" date="2019-10" db="EMBL/GenBank/DDBJ databases">
        <title>Glycomyces albidus sp. nov., a novel actinomycete isolated from rhizosphere soil of wheat (Triticum aestivum L.).</title>
        <authorList>
            <person name="Qian L."/>
        </authorList>
    </citation>
    <scope>NUCLEOTIDE SEQUENCE [LARGE SCALE GENOMIC DNA]</scope>
    <source>
        <strain evidence="4 5">NEAU-7082</strain>
    </source>
</reference>
<dbReference type="Proteomes" id="UP000477750">
    <property type="component" value="Unassembled WGS sequence"/>
</dbReference>
<dbReference type="PROSITE" id="PS51257">
    <property type="entry name" value="PROKAR_LIPOPROTEIN"/>
    <property type="match status" value="1"/>
</dbReference>
<dbReference type="EMBL" id="WIAO01000030">
    <property type="protein sequence ID" value="MQM27844.1"/>
    <property type="molecule type" value="Genomic_DNA"/>
</dbReference>
<feature type="transmembrane region" description="Helical" evidence="1">
    <location>
        <begin position="549"/>
        <end position="575"/>
    </location>
</feature>
<proteinExistence type="predicted"/>
<dbReference type="GO" id="GO:0016787">
    <property type="term" value="F:hydrolase activity"/>
    <property type="evidence" value="ECO:0007669"/>
    <property type="project" value="UniProtKB-KW"/>
</dbReference>
<dbReference type="Pfam" id="PF00144">
    <property type="entry name" value="Beta-lactamase"/>
    <property type="match status" value="1"/>
</dbReference>
<comment type="caution">
    <text evidence="4">The sequence shown here is derived from an EMBL/GenBank/DDBJ whole genome shotgun (WGS) entry which is preliminary data.</text>
</comment>
<dbReference type="RefSeq" id="WP_153026968.1">
    <property type="nucleotide sequence ID" value="NZ_WIAO01000030.1"/>
</dbReference>
<keyword evidence="1" id="KW-0472">Membrane</keyword>
<accession>A0A6L5GDR6</accession>
<dbReference type="Gene3D" id="3.40.710.10">
    <property type="entry name" value="DD-peptidase/beta-lactamase superfamily"/>
    <property type="match status" value="1"/>
</dbReference>
<dbReference type="InterPro" id="IPR050491">
    <property type="entry name" value="AmpC-like"/>
</dbReference>
<dbReference type="InterPro" id="IPR012338">
    <property type="entry name" value="Beta-lactam/transpept-like"/>
</dbReference>
<feature type="domain" description="Beta-lactamase-related" evidence="3">
    <location>
        <begin position="55"/>
        <end position="379"/>
    </location>
</feature>
<keyword evidence="4" id="KW-0378">Hydrolase</keyword>
<gene>
    <name evidence="4" type="ORF">GFD30_20050</name>
</gene>
<feature type="transmembrane region" description="Helical" evidence="1">
    <location>
        <begin position="506"/>
        <end position="528"/>
    </location>
</feature>
<feature type="signal peptide" evidence="2">
    <location>
        <begin position="1"/>
        <end position="24"/>
    </location>
</feature>
<protein>
    <submittedName>
        <fullName evidence="4">Serine hydrolase</fullName>
    </submittedName>
</protein>
<dbReference type="AlphaFoldDB" id="A0A6L5GDR6"/>
<dbReference type="InterPro" id="IPR001466">
    <property type="entry name" value="Beta-lactam-related"/>
</dbReference>
<feature type="transmembrane region" description="Helical" evidence="1">
    <location>
        <begin position="581"/>
        <end position="602"/>
    </location>
</feature>
<evidence type="ECO:0000259" key="3">
    <source>
        <dbReference type="Pfam" id="PF00144"/>
    </source>
</evidence>
<organism evidence="4 5">
    <name type="scientific">Glycomyces albidus</name>
    <dbReference type="NCBI Taxonomy" id="2656774"/>
    <lineage>
        <taxon>Bacteria</taxon>
        <taxon>Bacillati</taxon>
        <taxon>Actinomycetota</taxon>
        <taxon>Actinomycetes</taxon>
        <taxon>Glycomycetales</taxon>
        <taxon>Glycomycetaceae</taxon>
        <taxon>Glycomyces</taxon>
    </lineage>
</organism>
<evidence type="ECO:0000256" key="2">
    <source>
        <dbReference type="SAM" id="SignalP"/>
    </source>
</evidence>
<keyword evidence="2" id="KW-0732">Signal</keyword>
<dbReference type="SUPFAM" id="SSF56601">
    <property type="entry name" value="beta-lactamase/transpeptidase-like"/>
    <property type="match status" value="1"/>
</dbReference>
<keyword evidence="1" id="KW-0812">Transmembrane</keyword>
<evidence type="ECO:0000256" key="1">
    <source>
        <dbReference type="SAM" id="Phobius"/>
    </source>
</evidence>
<evidence type="ECO:0000313" key="4">
    <source>
        <dbReference type="EMBL" id="MQM27844.1"/>
    </source>
</evidence>
<feature type="transmembrane region" description="Helical" evidence="1">
    <location>
        <begin position="614"/>
        <end position="635"/>
    </location>
</feature>
<dbReference type="PANTHER" id="PTHR46825">
    <property type="entry name" value="D-ALANYL-D-ALANINE-CARBOXYPEPTIDASE/ENDOPEPTIDASE AMPH"/>
    <property type="match status" value="1"/>
</dbReference>
<feature type="chain" id="PRO_5038710482" evidence="2">
    <location>
        <begin position="25"/>
        <end position="646"/>
    </location>
</feature>
<evidence type="ECO:0000313" key="5">
    <source>
        <dbReference type="Proteomes" id="UP000477750"/>
    </source>
</evidence>
<dbReference type="PANTHER" id="PTHR46825:SF9">
    <property type="entry name" value="BETA-LACTAMASE-RELATED DOMAIN-CONTAINING PROTEIN"/>
    <property type="match status" value="1"/>
</dbReference>
<keyword evidence="5" id="KW-1185">Reference proteome</keyword>
<sequence length="646" mass="68411">MTARHPIARAAAALAALGVLATTAACGRDDPALPEPEPPAAAEEFTAANVDAWLDATLPGMLEGSGVAGAAVAVVGDGQVLTTRGFGFADTASRIEVDPAATLFRPGSVSKVFTATAVMQLVEQGELDLDTDVAAYLDFDLERGYDDDLTLRHLLSHTAGFEERIAGLIAFEGDEVNLREALATDPPEQVFRPGTTPSYSNYGNALAGYIVERVSGMPFEDYIDRHLLAPLGMDSSSFRQPLSEDLAGRLSSGYGAADGPAQPFEYVATPPAGALSATADDMALFMLAQLGAHPGGVELLDAATREQMYSPALDEESLGAFAGAQRMTLGWFQEDQNGHRVVGHGGDTNWFHSHLNLYPDDGAGIFVSFNSSGTEGHETVGLRADLMREFADRYFPGETETSTVAGSDAERIEGTYYSSRGSQSTFLSALDVVSTTEATALDDGRLYFESDPGTLEPGVFEHVGGDVWTEVGGDRTIAVRTEDGEVTGIVHDAAFTLLPLDTERRIGLPVLIAAVAALLLGLLAWPAAAVYRRVRRRPGPAREGRRWRALVRVGAACSVLAIAGWVAVVLMAMALQEPSAALIRTVQALQLVGALGLIPAAVRLVGEIRRKAGWRAVTGTVITFLALSAVADFAIEFQLLSPNITY</sequence>